<proteinExistence type="predicted"/>
<name>A0ACA9YDL3_9ASCO</name>
<comment type="caution">
    <text evidence="1">The sequence shown here is derived from an EMBL/GenBank/DDBJ whole genome shotgun (WGS) entry which is preliminary data.</text>
</comment>
<protein>
    <submittedName>
        <fullName evidence="1">Uncharacterized protein</fullName>
    </submittedName>
</protein>
<keyword evidence="2" id="KW-1185">Reference proteome</keyword>
<dbReference type="Proteomes" id="UP001152531">
    <property type="component" value="Unassembled WGS sequence"/>
</dbReference>
<evidence type="ECO:0000313" key="2">
    <source>
        <dbReference type="Proteomes" id="UP001152531"/>
    </source>
</evidence>
<sequence>MPYLNKESVVGASKTLNDILISKGYIDEPLLFPTIDFDQLKTGQSQEFPELQVTEKIYNNDKNIINIIHGLIQSVDRNKDQNTTFNKILTRKDETIKDLQAKNLLLQKEINKNLKHIQQQQNEIEILNNRKFELTSRNNLMMKNISRFKQKFKDLEIKYEIEIKRQLIEIDTLKNQLINKKNLSTSITYGIKTKRLKTDFTPNTIIGNNPIINNTFTEDIVTPQLNIEYEDMINHLSSLVDNLLRENHKLTKFMKSMTSYFSNLNNNLYQFQNNPNIVISNPSDFISNTDDDIEIDIKDVEGYDTVVTPFLNNIYKNYHHLKDVIDGFNNIEDPDVENLKNELNIVTKNWEDAMKTLEDWKSRRK</sequence>
<organism evidence="1 2">
    <name type="scientific">[Candida] jaroonii</name>
    <dbReference type="NCBI Taxonomy" id="467808"/>
    <lineage>
        <taxon>Eukaryota</taxon>
        <taxon>Fungi</taxon>
        <taxon>Dikarya</taxon>
        <taxon>Ascomycota</taxon>
        <taxon>Saccharomycotina</taxon>
        <taxon>Pichiomycetes</taxon>
        <taxon>Debaryomycetaceae</taxon>
        <taxon>Yamadazyma</taxon>
    </lineage>
</organism>
<accession>A0ACA9YDL3</accession>
<reference evidence="1" key="1">
    <citation type="submission" date="2022-06" db="EMBL/GenBank/DDBJ databases">
        <authorList>
            <person name="Legras J.-L."/>
            <person name="Devillers H."/>
            <person name="Grondin C."/>
        </authorList>
    </citation>
    <scope>NUCLEOTIDE SEQUENCE</scope>
    <source>
        <strain evidence="1">CLIB 1444</strain>
    </source>
</reference>
<dbReference type="EMBL" id="CALSDN010000012">
    <property type="protein sequence ID" value="CAH6723016.1"/>
    <property type="molecule type" value="Genomic_DNA"/>
</dbReference>
<evidence type="ECO:0000313" key="1">
    <source>
        <dbReference type="EMBL" id="CAH6723016.1"/>
    </source>
</evidence>
<gene>
    <name evidence="1" type="ORF">CLIB1444_12S02366</name>
</gene>